<evidence type="ECO:0000256" key="2">
    <source>
        <dbReference type="ARBA" id="ARBA00022618"/>
    </source>
</evidence>
<dbReference type="InterPro" id="IPR004276">
    <property type="entry name" value="GlycoTrans_28_N"/>
</dbReference>
<keyword evidence="9 10" id="KW-0961">Cell wall biogenesis/degradation</keyword>
<evidence type="ECO:0000256" key="1">
    <source>
        <dbReference type="ARBA" id="ARBA00022475"/>
    </source>
</evidence>
<dbReference type="Gene3D" id="3.40.50.2000">
    <property type="entry name" value="Glycogen Phosphorylase B"/>
    <property type="match status" value="2"/>
</dbReference>
<keyword evidence="3 10" id="KW-0328">Glycosyltransferase</keyword>
<dbReference type="EMBL" id="JAUHPV010000007">
    <property type="protein sequence ID" value="MDN4473671.1"/>
    <property type="molecule type" value="Genomic_DNA"/>
</dbReference>
<proteinExistence type="inferred from homology"/>
<comment type="pathway">
    <text evidence="10">Cell wall biogenesis; peptidoglycan biosynthesis.</text>
</comment>
<dbReference type="EC" id="2.4.1.227" evidence="10"/>
<feature type="binding site" evidence="10">
    <location>
        <position position="304"/>
    </location>
    <ligand>
        <name>UDP-N-acetyl-alpha-D-glucosamine</name>
        <dbReference type="ChEBI" id="CHEBI:57705"/>
    </ligand>
</feature>
<comment type="subcellular location">
    <subcellularLocation>
        <location evidence="10">Cell membrane</location>
        <topology evidence="10">Peripheral membrane protein</topology>
        <orientation evidence="10">Cytoplasmic side</orientation>
    </subcellularLocation>
</comment>
<comment type="caution">
    <text evidence="10">Lacks conserved residue(s) required for the propagation of feature annotation.</text>
</comment>
<accession>A0ABT8G3F0</accession>
<dbReference type="CDD" id="cd03785">
    <property type="entry name" value="GT28_MurG"/>
    <property type="match status" value="1"/>
</dbReference>
<dbReference type="Proteomes" id="UP001172738">
    <property type="component" value="Unassembled WGS sequence"/>
</dbReference>
<feature type="binding site" evidence="10">
    <location>
        <position position="161"/>
    </location>
    <ligand>
        <name>UDP-N-acetyl-alpha-D-glucosamine</name>
        <dbReference type="ChEBI" id="CHEBI:57705"/>
    </ligand>
</feature>
<dbReference type="InterPro" id="IPR006009">
    <property type="entry name" value="GlcNAc_MurG"/>
</dbReference>
<feature type="binding site" evidence="10">
    <location>
        <position position="124"/>
    </location>
    <ligand>
        <name>UDP-N-acetyl-alpha-D-glucosamine</name>
        <dbReference type="ChEBI" id="CHEBI:57705"/>
    </ligand>
</feature>
<evidence type="ECO:0000256" key="4">
    <source>
        <dbReference type="ARBA" id="ARBA00022679"/>
    </source>
</evidence>
<keyword evidence="14" id="KW-1185">Reference proteome</keyword>
<feature type="binding site" evidence="10">
    <location>
        <begin position="12"/>
        <end position="14"/>
    </location>
    <ligand>
        <name>UDP-N-acetyl-alpha-D-glucosamine</name>
        <dbReference type="ChEBI" id="CHEBI:57705"/>
    </ligand>
</feature>
<evidence type="ECO:0000256" key="3">
    <source>
        <dbReference type="ARBA" id="ARBA00022676"/>
    </source>
</evidence>
<dbReference type="GO" id="GO:0016757">
    <property type="term" value="F:glycosyltransferase activity"/>
    <property type="evidence" value="ECO:0007669"/>
    <property type="project" value="UniProtKB-KW"/>
</dbReference>
<evidence type="ECO:0000256" key="5">
    <source>
        <dbReference type="ARBA" id="ARBA00022960"/>
    </source>
</evidence>
<evidence type="ECO:0000256" key="8">
    <source>
        <dbReference type="ARBA" id="ARBA00023306"/>
    </source>
</evidence>
<keyword evidence="2 10" id="KW-0132">Cell division</keyword>
<feature type="domain" description="Glycosyltransferase family 28 N-terminal" evidence="11">
    <location>
        <begin position="6"/>
        <end position="142"/>
    </location>
</feature>
<protein>
    <recommendedName>
        <fullName evidence="10">UDP-N-acetylglucosamine--N-acetylmuramyl-(pentapeptide) pyrophosphoryl-undecaprenol N-acetylglucosamine transferase</fullName>
        <ecNumber evidence="10">2.4.1.227</ecNumber>
    </recommendedName>
    <alternativeName>
        <fullName evidence="10">Undecaprenyl-PP-MurNAc-pentapeptide-UDPGlcNAc GlcNAc transferase</fullName>
    </alternativeName>
</protein>
<comment type="caution">
    <text evidence="13">The sequence shown here is derived from an EMBL/GenBank/DDBJ whole genome shotgun (WGS) entry which is preliminary data.</text>
</comment>
<evidence type="ECO:0000256" key="7">
    <source>
        <dbReference type="ARBA" id="ARBA00023136"/>
    </source>
</evidence>
<evidence type="ECO:0000256" key="9">
    <source>
        <dbReference type="ARBA" id="ARBA00023316"/>
    </source>
</evidence>
<dbReference type="PANTHER" id="PTHR21015">
    <property type="entry name" value="UDP-N-ACETYLGLUCOSAMINE--N-ACETYLMURAMYL-(PENTAPEPTIDE) PYROPHOSPHORYL-UNDECAPRENOL N-ACETYLGLUCOSAMINE TRANSFERASE 1"/>
    <property type="match status" value="1"/>
</dbReference>
<evidence type="ECO:0000313" key="13">
    <source>
        <dbReference type="EMBL" id="MDN4473671.1"/>
    </source>
</evidence>
<keyword evidence="6 10" id="KW-0573">Peptidoglycan synthesis</keyword>
<evidence type="ECO:0000313" key="14">
    <source>
        <dbReference type="Proteomes" id="UP001172738"/>
    </source>
</evidence>
<dbReference type="Pfam" id="PF03033">
    <property type="entry name" value="Glyco_transf_28"/>
    <property type="match status" value="1"/>
</dbReference>
<gene>
    <name evidence="10" type="primary">murG</name>
    <name evidence="13" type="ORF">QQX04_11765</name>
</gene>
<dbReference type="Pfam" id="PF04101">
    <property type="entry name" value="Glyco_tran_28_C"/>
    <property type="match status" value="1"/>
</dbReference>
<feature type="domain" description="Glycosyl transferase family 28 C-terminal" evidence="12">
    <location>
        <begin position="196"/>
        <end position="352"/>
    </location>
</feature>
<evidence type="ECO:0000256" key="6">
    <source>
        <dbReference type="ARBA" id="ARBA00022984"/>
    </source>
</evidence>
<comment type="function">
    <text evidence="10">Cell wall formation. Catalyzes the transfer of a GlcNAc subunit on undecaprenyl-pyrophosphoryl-MurNAc-pentapeptide (lipid intermediate I) to form undecaprenyl-pyrophosphoryl-MurNAc-(pentapeptide)GlcNAc (lipid intermediate II).</text>
</comment>
<comment type="similarity">
    <text evidence="10">Belongs to the glycosyltransferase 28 family. MurG subfamily.</text>
</comment>
<evidence type="ECO:0000259" key="12">
    <source>
        <dbReference type="Pfam" id="PF04101"/>
    </source>
</evidence>
<keyword evidence="7 10" id="KW-0472">Membrane</keyword>
<dbReference type="HAMAP" id="MF_00033">
    <property type="entry name" value="MurG"/>
    <property type="match status" value="1"/>
</dbReference>
<keyword evidence="5 10" id="KW-0133">Cell shape</keyword>
<organism evidence="13 14">
    <name type="scientific">Demequina zhanjiangensis</name>
    <dbReference type="NCBI Taxonomy" id="3051659"/>
    <lineage>
        <taxon>Bacteria</taxon>
        <taxon>Bacillati</taxon>
        <taxon>Actinomycetota</taxon>
        <taxon>Actinomycetes</taxon>
        <taxon>Micrococcales</taxon>
        <taxon>Demequinaceae</taxon>
        <taxon>Demequina</taxon>
    </lineage>
</organism>
<dbReference type="RefSeq" id="WP_301129423.1">
    <property type="nucleotide sequence ID" value="NZ_JAUHPV010000007.1"/>
</dbReference>
<dbReference type="InterPro" id="IPR007235">
    <property type="entry name" value="Glyco_trans_28_C"/>
</dbReference>
<keyword evidence="4 10" id="KW-0808">Transferase</keyword>
<evidence type="ECO:0000256" key="10">
    <source>
        <dbReference type="HAMAP-Rule" id="MF_00033"/>
    </source>
</evidence>
<keyword evidence="1 10" id="KW-1003">Cell membrane</keyword>
<feature type="binding site" evidence="10">
    <location>
        <position position="203"/>
    </location>
    <ligand>
        <name>UDP-N-acetyl-alpha-D-glucosamine</name>
        <dbReference type="ChEBI" id="CHEBI:57705"/>
    </ligand>
</feature>
<keyword evidence="8 10" id="KW-0131">Cell cycle</keyword>
<name>A0ABT8G3F0_9MICO</name>
<sequence>MGEPLLLAGGGTAGHVNPLLATAAELTARGHAPAALGTAEGLETDLVPRAGLELFTVPKVPMPRRPSGDLLRLPANLKRAVDAASDAIDAIGAKAVIGFGGYASTPAYLAARRKRLPVVVHEGNMRPGLANRLGARWAAAVATTFPGTPLKGAVVTGLPLRAEIGELAERLAHDDSRAEAQALARMKLGWAPETPVLLVTGGSSGAASLNTATAGAAARLTAHGVHVIHLTGKGKADEALRAKGDLPAAHRGMYVVEEYAHDMASMLSAAGAVVARSGAGMVCELTALGIPALYVPLPHGNGEQGLNAGPAVDAGAATMIRDEDLNPASIEMAAERMLLDREAPARMRVAARRVGIANGSARLADLVEHQLTGEEQP</sequence>
<evidence type="ECO:0000259" key="11">
    <source>
        <dbReference type="Pfam" id="PF03033"/>
    </source>
</evidence>
<dbReference type="SUPFAM" id="SSF53756">
    <property type="entry name" value="UDP-Glycosyltransferase/glycogen phosphorylase"/>
    <property type="match status" value="1"/>
</dbReference>
<reference evidence="13" key="1">
    <citation type="submission" date="2023-06" db="EMBL/GenBank/DDBJ databases">
        <title>SYSU T00b26.</title>
        <authorList>
            <person name="Gao L."/>
            <person name="Fang B.-Z."/>
            <person name="Li W.-J."/>
        </authorList>
    </citation>
    <scope>NUCLEOTIDE SEQUENCE</scope>
    <source>
        <strain evidence="13">SYSU T00b26</strain>
    </source>
</reference>
<dbReference type="PANTHER" id="PTHR21015:SF22">
    <property type="entry name" value="GLYCOSYLTRANSFERASE"/>
    <property type="match status" value="1"/>
</dbReference>
<comment type="catalytic activity">
    <reaction evidence="10">
        <text>di-trans,octa-cis-undecaprenyl diphospho-N-acetyl-alpha-D-muramoyl-L-alanyl-D-glutamyl-meso-2,6-diaminopimeloyl-D-alanyl-D-alanine + UDP-N-acetyl-alpha-D-glucosamine = di-trans,octa-cis-undecaprenyl diphospho-[N-acetyl-alpha-D-glucosaminyl-(1-&gt;4)]-N-acetyl-alpha-D-muramoyl-L-alanyl-D-glutamyl-meso-2,6-diaminopimeloyl-D-alanyl-D-alanine + UDP + H(+)</text>
        <dbReference type="Rhea" id="RHEA:31227"/>
        <dbReference type="ChEBI" id="CHEBI:15378"/>
        <dbReference type="ChEBI" id="CHEBI:57705"/>
        <dbReference type="ChEBI" id="CHEBI:58223"/>
        <dbReference type="ChEBI" id="CHEBI:61387"/>
        <dbReference type="ChEBI" id="CHEBI:61388"/>
        <dbReference type="EC" id="2.4.1.227"/>
    </reaction>
</comment>